<accession>A0ACC2PRB3</accession>
<proteinExistence type="predicted"/>
<gene>
    <name evidence="1" type="ORF">QAD02_020122</name>
</gene>
<sequence>MEQPTTIENLIERITGACNQFEERDFEMIEEKLERRLQRLINNQGGRTEGNGSRDRMFIGFHLNNLSILDGDESVADNRRFNKSKFCGLEDTVTQLNIDAILITQLSKLGFLHLTQIDNAQDTVQRHV</sequence>
<dbReference type="EMBL" id="CM056741">
    <property type="protein sequence ID" value="KAJ8684330.1"/>
    <property type="molecule type" value="Genomic_DNA"/>
</dbReference>
<reference evidence="1" key="1">
    <citation type="submission" date="2023-04" db="EMBL/GenBank/DDBJ databases">
        <title>A chromosome-level genome assembly of the parasitoid wasp Eretmocerus hayati.</title>
        <authorList>
            <person name="Zhong Y."/>
            <person name="Liu S."/>
            <person name="Liu Y."/>
        </authorList>
    </citation>
    <scope>NUCLEOTIDE SEQUENCE</scope>
    <source>
        <strain evidence="1">ZJU_SS_LIU_2023</strain>
    </source>
</reference>
<keyword evidence="2" id="KW-1185">Reference proteome</keyword>
<organism evidence="1 2">
    <name type="scientific">Eretmocerus hayati</name>
    <dbReference type="NCBI Taxonomy" id="131215"/>
    <lineage>
        <taxon>Eukaryota</taxon>
        <taxon>Metazoa</taxon>
        <taxon>Ecdysozoa</taxon>
        <taxon>Arthropoda</taxon>
        <taxon>Hexapoda</taxon>
        <taxon>Insecta</taxon>
        <taxon>Pterygota</taxon>
        <taxon>Neoptera</taxon>
        <taxon>Endopterygota</taxon>
        <taxon>Hymenoptera</taxon>
        <taxon>Apocrita</taxon>
        <taxon>Proctotrupomorpha</taxon>
        <taxon>Chalcidoidea</taxon>
        <taxon>Aphelinidae</taxon>
        <taxon>Aphelininae</taxon>
        <taxon>Eretmocerus</taxon>
    </lineage>
</organism>
<comment type="caution">
    <text evidence="1">The sequence shown here is derived from an EMBL/GenBank/DDBJ whole genome shotgun (WGS) entry which is preliminary data.</text>
</comment>
<protein>
    <submittedName>
        <fullName evidence="1">Uncharacterized protein</fullName>
    </submittedName>
</protein>
<dbReference type="Proteomes" id="UP001239111">
    <property type="component" value="Chromosome 1"/>
</dbReference>
<name>A0ACC2PRB3_9HYME</name>
<evidence type="ECO:0000313" key="1">
    <source>
        <dbReference type="EMBL" id="KAJ8684330.1"/>
    </source>
</evidence>
<evidence type="ECO:0000313" key="2">
    <source>
        <dbReference type="Proteomes" id="UP001239111"/>
    </source>
</evidence>